<name>A0A2Z6PIY6_TRISU</name>
<dbReference type="AlphaFoldDB" id="A0A2Z6PIY6"/>
<feature type="region of interest" description="Disordered" evidence="1">
    <location>
        <begin position="1"/>
        <end position="61"/>
    </location>
</feature>
<evidence type="ECO:0000313" key="2">
    <source>
        <dbReference type="EMBL" id="GAU50285.1"/>
    </source>
</evidence>
<dbReference type="Proteomes" id="UP000242715">
    <property type="component" value="Unassembled WGS sequence"/>
</dbReference>
<protein>
    <submittedName>
        <fullName evidence="2">Uncharacterized protein</fullName>
    </submittedName>
</protein>
<accession>A0A2Z6PIY6</accession>
<evidence type="ECO:0000313" key="3">
    <source>
        <dbReference type="Proteomes" id="UP000242715"/>
    </source>
</evidence>
<evidence type="ECO:0000256" key="1">
    <source>
        <dbReference type="SAM" id="MobiDB-lite"/>
    </source>
</evidence>
<dbReference type="OrthoDB" id="686202at2759"/>
<proteinExistence type="predicted"/>
<organism evidence="2 3">
    <name type="scientific">Trifolium subterraneum</name>
    <name type="common">Subterranean clover</name>
    <dbReference type="NCBI Taxonomy" id="3900"/>
    <lineage>
        <taxon>Eukaryota</taxon>
        <taxon>Viridiplantae</taxon>
        <taxon>Streptophyta</taxon>
        <taxon>Embryophyta</taxon>
        <taxon>Tracheophyta</taxon>
        <taxon>Spermatophyta</taxon>
        <taxon>Magnoliopsida</taxon>
        <taxon>eudicotyledons</taxon>
        <taxon>Gunneridae</taxon>
        <taxon>Pentapetalae</taxon>
        <taxon>rosids</taxon>
        <taxon>fabids</taxon>
        <taxon>Fabales</taxon>
        <taxon>Fabaceae</taxon>
        <taxon>Papilionoideae</taxon>
        <taxon>50 kb inversion clade</taxon>
        <taxon>NPAAA clade</taxon>
        <taxon>Hologalegina</taxon>
        <taxon>IRL clade</taxon>
        <taxon>Trifolieae</taxon>
        <taxon>Trifolium</taxon>
    </lineage>
</organism>
<feature type="compositionally biased region" description="Basic and acidic residues" evidence="1">
    <location>
        <begin position="31"/>
        <end position="61"/>
    </location>
</feature>
<feature type="compositionally biased region" description="Polar residues" evidence="1">
    <location>
        <begin position="10"/>
        <end position="28"/>
    </location>
</feature>
<sequence>MANALLSLSDHPQPSDQSFPPIGKSTNGCDDPIKQHQKQDFLAEDGRGQVKEEGHKGNDTR</sequence>
<gene>
    <name evidence="2" type="ORF">TSUD_23230</name>
</gene>
<dbReference type="EMBL" id="DF974729">
    <property type="protein sequence ID" value="GAU50285.1"/>
    <property type="molecule type" value="Genomic_DNA"/>
</dbReference>
<keyword evidence="3" id="KW-1185">Reference proteome</keyword>
<reference evidence="3" key="1">
    <citation type="journal article" date="2017" name="Front. Plant Sci.">
        <title>Climate Clever Clovers: New Paradigm to Reduce the Environmental Footprint of Ruminants by Breeding Low Methanogenic Forages Utilizing Haplotype Variation.</title>
        <authorList>
            <person name="Kaur P."/>
            <person name="Appels R."/>
            <person name="Bayer P.E."/>
            <person name="Keeble-Gagnere G."/>
            <person name="Wang J."/>
            <person name="Hirakawa H."/>
            <person name="Shirasawa K."/>
            <person name="Vercoe P."/>
            <person name="Stefanova K."/>
            <person name="Durmic Z."/>
            <person name="Nichols P."/>
            <person name="Revell C."/>
            <person name="Isobe S.N."/>
            <person name="Edwards D."/>
            <person name="Erskine W."/>
        </authorList>
    </citation>
    <scope>NUCLEOTIDE SEQUENCE [LARGE SCALE GENOMIC DNA]</scope>
    <source>
        <strain evidence="3">cv. Daliak</strain>
    </source>
</reference>